<sequence length="265" mass="30811">MSDPASLLADGLSSFGFSNPDNREQERFTMFPELPTELRLKIWRHALPNPSVIRLTAHILVSDPAFGFYLTFFMTVDGKVTLVTHVNSFQRRRVELNQNDQRALPLLRACKESREIYLENFSIALPYDLRGTGTLYISKKEILHLSNFSDLIHHRLFHRALDRDDRLQTWYFTPSLLSSTSEAKFFQGKDWDYMPLLCQRMPNLKELKGVMWDRFQDVIDNGNAEGTNTIKNAMNAQLRNAELELSRYRDEHDETLVVPEIALMI</sequence>
<dbReference type="AlphaFoldDB" id="A0A1L7X9N4"/>
<proteinExistence type="predicted"/>
<evidence type="ECO:0000313" key="2">
    <source>
        <dbReference type="EMBL" id="CZR61734.1"/>
    </source>
</evidence>
<evidence type="ECO:0000259" key="1">
    <source>
        <dbReference type="Pfam" id="PF20150"/>
    </source>
</evidence>
<reference evidence="2 3" key="1">
    <citation type="submission" date="2016-03" db="EMBL/GenBank/DDBJ databases">
        <authorList>
            <person name="Ploux O."/>
        </authorList>
    </citation>
    <scope>NUCLEOTIDE SEQUENCE [LARGE SCALE GENOMIC DNA]</scope>
    <source>
        <strain evidence="2 3">UAMH 11012</strain>
    </source>
</reference>
<dbReference type="EMBL" id="FJOG01000019">
    <property type="protein sequence ID" value="CZR61734.1"/>
    <property type="molecule type" value="Genomic_DNA"/>
</dbReference>
<accession>A0A1L7X9N4</accession>
<dbReference type="Pfam" id="PF20150">
    <property type="entry name" value="2EXR"/>
    <property type="match status" value="1"/>
</dbReference>
<protein>
    <recommendedName>
        <fullName evidence="1">2EXR domain-containing protein</fullName>
    </recommendedName>
</protein>
<gene>
    <name evidence="2" type="ORF">PAC_11631</name>
</gene>
<organism evidence="2 3">
    <name type="scientific">Phialocephala subalpina</name>
    <dbReference type="NCBI Taxonomy" id="576137"/>
    <lineage>
        <taxon>Eukaryota</taxon>
        <taxon>Fungi</taxon>
        <taxon>Dikarya</taxon>
        <taxon>Ascomycota</taxon>
        <taxon>Pezizomycotina</taxon>
        <taxon>Leotiomycetes</taxon>
        <taxon>Helotiales</taxon>
        <taxon>Mollisiaceae</taxon>
        <taxon>Phialocephala</taxon>
        <taxon>Phialocephala fortinii species complex</taxon>
    </lineage>
</organism>
<evidence type="ECO:0000313" key="3">
    <source>
        <dbReference type="Proteomes" id="UP000184330"/>
    </source>
</evidence>
<dbReference type="PANTHER" id="PTHR35910">
    <property type="entry name" value="2EXR DOMAIN-CONTAINING PROTEIN"/>
    <property type="match status" value="1"/>
</dbReference>
<dbReference type="InterPro" id="IPR045518">
    <property type="entry name" value="2EXR"/>
</dbReference>
<dbReference type="OrthoDB" id="3469466at2759"/>
<keyword evidence="3" id="KW-1185">Reference proteome</keyword>
<dbReference type="Proteomes" id="UP000184330">
    <property type="component" value="Unassembled WGS sequence"/>
</dbReference>
<name>A0A1L7X9N4_9HELO</name>
<feature type="domain" description="2EXR" evidence="1">
    <location>
        <begin position="28"/>
        <end position="138"/>
    </location>
</feature>
<dbReference type="PANTHER" id="PTHR35910:SF6">
    <property type="entry name" value="2EXR DOMAIN-CONTAINING PROTEIN"/>
    <property type="match status" value="1"/>
</dbReference>